<accession>A0A5C3K9X4</accession>
<sequence>FVDDAGAAADTFKEGLEKLRRMLERVRKEGLSLALGKTKLFMMETTFAGALVGPKGVSPDITKLTAIV</sequence>
<feature type="non-terminal residue" evidence="1">
    <location>
        <position position="1"/>
    </location>
</feature>
<dbReference type="Proteomes" id="UP000307440">
    <property type="component" value="Unassembled WGS sequence"/>
</dbReference>
<reference evidence="1 2" key="1">
    <citation type="journal article" date="2019" name="Nat. Ecol. Evol.">
        <title>Megaphylogeny resolves global patterns of mushroom evolution.</title>
        <authorList>
            <person name="Varga T."/>
            <person name="Krizsan K."/>
            <person name="Foldi C."/>
            <person name="Dima B."/>
            <person name="Sanchez-Garcia M."/>
            <person name="Sanchez-Ramirez S."/>
            <person name="Szollosi G.J."/>
            <person name="Szarkandi J.G."/>
            <person name="Papp V."/>
            <person name="Albert L."/>
            <person name="Andreopoulos W."/>
            <person name="Angelini C."/>
            <person name="Antonin V."/>
            <person name="Barry K.W."/>
            <person name="Bougher N.L."/>
            <person name="Buchanan P."/>
            <person name="Buyck B."/>
            <person name="Bense V."/>
            <person name="Catcheside P."/>
            <person name="Chovatia M."/>
            <person name="Cooper J."/>
            <person name="Damon W."/>
            <person name="Desjardin D."/>
            <person name="Finy P."/>
            <person name="Geml J."/>
            <person name="Haridas S."/>
            <person name="Hughes K."/>
            <person name="Justo A."/>
            <person name="Karasinski D."/>
            <person name="Kautmanova I."/>
            <person name="Kiss B."/>
            <person name="Kocsube S."/>
            <person name="Kotiranta H."/>
            <person name="LaButti K.M."/>
            <person name="Lechner B.E."/>
            <person name="Liimatainen K."/>
            <person name="Lipzen A."/>
            <person name="Lukacs Z."/>
            <person name="Mihaltcheva S."/>
            <person name="Morgado L.N."/>
            <person name="Niskanen T."/>
            <person name="Noordeloos M.E."/>
            <person name="Ohm R.A."/>
            <person name="Ortiz-Santana B."/>
            <person name="Ovrebo C."/>
            <person name="Racz N."/>
            <person name="Riley R."/>
            <person name="Savchenko A."/>
            <person name="Shiryaev A."/>
            <person name="Soop K."/>
            <person name="Spirin V."/>
            <person name="Szebenyi C."/>
            <person name="Tomsovsky M."/>
            <person name="Tulloss R.E."/>
            <person name="Uehling J."/>
            <person name="Grigoriev I.V."/>
            <person name="Vagvolgyi C."/>
            <person name="Papp T."/>
            <person name="Martin F.M."/>
            <person name="Miettinen O."/>
            <person name="Hibbett D.S."/>
            <person name="Nagy L.G."/>
        </authorList>
    </citation>
    <scope>NUCLEOTIDE SEQUENCE [LARGE SCALE GENOMIC DNA]</scope>
    <source>
        <strain evidence="1 2">CBS 121175</strain>
    </source>
</reference>
<protein>
    <recommendedName>
        <fullName evidence="3">Reverse transcriptase domain-containing protein</fullName>
    </recommendedName>
</protein>
<organism evidence="1 2">
    <name type="scientific">Coprinopsis marcescibilis</name>
    <name type="common">Agaric fungus</name>
    <name type="synonym">Psathyrella marcescibilis</name>
    <dbReference type="NCBI Taxonomy" id="230819"/>
    <lineage>
        <taxon>Eukaryota</taxon>
        <taxon>Fungi</taxon>
        <taxon>Dikarya</taxon>
        <taxon>Basidiomycota</taxon>
        <taxon>Agaricomycotina</taxon>
        <taxon>Agaricomycetes</taxon>
        <taxon>Agaricomycetidae</taxon>
        <taxon>Agaricales</taxon>
        <taxon>Agaricineae</taxon>
        <taxon>Psathyrellaceae</taxon>
        <taxon>Coprinopsis</taxon>
    </lineage>
</organism>
<dbReference type="SUPFAM" id="SSF56672">
    <property type="entry name" value="DNA/RNA polymerases"/>
    <property type="match status" value="1"/>
</dbReference>
<dbReference type="InterPro" id="IPR043502">
    <property type="entry name" value="DNA/RNA_pol_sf"/>
</dbReference>
<evidence type="ECO:0008006" key="3">
    <source>
        <dbReference type="Google" id="ProtNLM"/>
    </source>
</evidence>
<evidence type="ECO:0000313" key="1">
    <source>
        <dbReference type="EMBL" id="TFK16870.1"/>
    </source>
</evidence>
<dbReference type="OrthoDB" id="3363652at2759"/>
<evidence type="ECO:0000313" key="2">
    <source>
        <dbReference type="Proteomes" id="UP000307440"/>
    </source>
</evidence>
<gene>
    <name evidence="1" type="ORF">FA15DRAFT_548780</name>
</gene>
<dbReference type="Gene3D" id="3.30.70.270">
    <property type="match status" value="1"/>
</dbReference>
<dbReference type="STRING" id="230819.A0A5C3K9X4"/>
<dbReference type="AlphaFoldDB" id="A0A5C3K9X4"/>
<dbReference type="InterPro" id="IPR043128">
    <property type="entry name" value="Rev_trsase/Diguanyl_cyclase"/>
</dbReference>
<feature type="non-terminal residue" evidence="1">
    <location>
        <position position="68"/>
    </location>
</feature>
<name>A0A5C3K9X4_COPMA</name>
<dbReference type="EMBL" id="ML210620">
    <property type="protein sequence ID" value="TFK16870.1"/>
    <property type="molecule type" value="Genomic_DNA"/>
</dbReference>
<proteinExistence type="predicted"/>
<keyword evidence="2" id="KW-1185">Reference proteome</keyword>